<name>A0A485KAQ4_9STRA</name>
<reference evidence="1" key="2">
    <citation type="submission" date="2019-06" db="EMBL/GenBank/DDBJ databases">
        <title>Genomics analysis of Aphanomyces spp. identifies a new class of oomycete effector associated with host adaptation.</title>
        <authorList>
            <person name="Gaulin E."/>
        </authorList>
    </citation>
    <scope>NUCLEOTIDE SEQUENCE</scope>
    <source>
        <strain evidence="1">CBS 578.67</strain>
    </source>
</reference>
<sequence length="177" mass="20148">MQERLQQKQVLGTWLEESFASGKPRSISEAIRYCSLHIDGFTDKKIRSQRAWVSRAIRSLDLDEFVARSKPVVHVRKPKTMDEIEKEVSEILVQMRDAPTTDMSTPSPREHSVVSGGWCQPLLLSPSVPQALHEWTPPPPQEFHARPPPSFLAVGIPSTDRQYFSPYARSLDDAARW</sequence>
<protein>
    <submittedName>
        <fullName evidence="2">Aste57867_2742 protein</fullName>
    </submittedName>
</protein>
<keyword evidence="3" id="KW-1185">Reference proteome</keyword>
<evidence type="ECO:0000313" key="1">
    <source>
        <dbReference type="EMBL" id="KAF0716639.1"/>
    </source>
</evidence>
<evidence type="ECO:0000313" key="2">
    <source>
        <dbReference type="EMBL" id="VFT79934.1"/>
    </source>
</evidence>
<accession>A0A485KAQ4</accession>
<reference evidence="2 3" key="1">
    <citation type="submission" date="2019-03" db="EMBL/GenBank/DDBJ databases">
        <authorList>
            <person name="Gaulin E."/>
            <person name="Dumas B."/>
        </authorList>
    </citation>
    <scope>NUCLEOTIDE SEQUENCE [LARGE SCALE GENOMIC DNA]</scope>
    <source>
        <strain evidence="2">CBS 568.67</strain>
    </source>
</reference>
<dbReference type="AlphaFoldDB" id="A0A485KAQ4"/>
<dbReference type="EMBL" id="VJMH01000379">
    <property type="protein sequence ID" value="KAF0716639.1"/>
    <property type="molecule type" value="Genomic_DNA"/>
</dbReference>
<dbReference type="OrthoDB" id="72437at2759"/>
<evidence type="ECO:0000313" key="3">
    <source>
        <dbReference type="Proteomes" id="UP000332933"/>
    </source>
</evidence>
<proteinExistence type="predicted"/>
<gene>
    <name evidence="2" type="primary">Aste57867_2742</name>
    <name evidence="1" type="ORF">As57867_002735</name>
    <name evidence="2" type="ORF">ASTE57867_2742</name>
</gene>
<dbReference type="Proteomes" id="UP000332933">
    <property type="component" value="Unassembled WGS sequence"/>
</dbReference>
<organism evidence="2 3">
    <name type="scientific">Aphanomyces stellatus</name>
    <dbReference type="NCBI Taxonomy" id="120398"/>
    <lineage>
        <taxon>Eukaryota</taxon>
        <taxon>Sar</taxon>
        <taxon>Stramenopiles</taxon>
        <taxon>Oomycota</taxon>
        <taxon>Saprolegniomycetes</taxon>
        <taxon>Saprolegniales</taxon>
        <taxon>Verrucalvaceae</taxon>
        <taxon>Aphanomyces</taxon>
    </lineage>
</organism>
<dbReference type="EMBL" id="CAADRA010000379">
    <property type="protein sequence ID" value="VFT79934.1"/>
    <property type="molecule type" value="Genomic_DNA"/>
</dbReference>